<keyword evidence="6" id="KW-0067">ATP-binding</keyword>
<keyword evidence="15" id="KW-1185">Reference proteome</keyword>
<comment type="subcellular location">
    <subcellularLocation>
        <location evidence="1">Membrane</location>
        <topology evidence="1">Multi-pass membrane protein</topology>
    </subcellularLocation>
</comment>
<proteinExistence type="predicted"/>
<evidence type="ECO:0000259" key="12">
    <source>
        <dbReference type="Pfam" id="PF00689"/>
    </source>
</evidence>
<feature type="domain" description="Cation-transporting P-type ATPase C-terminal" evidence="12">
    <location>
        <begin position="755"/>
        <end position="920"/>
    </location>
</feature>
<dbReference type="EMBL" id="GL348720">
    <property type="protein sequence ID" value="EFH42208.1"/>
    <property type="molecule type" value="Genomic_DNA"/>
</dbReference>
<dbReference type="Pfam" id="PF13246">
    <property type="entry name" value="Cation_ATPase"/>
    <property type="match status" value="1"/>
</dbReference>
<dbReference type="InterPro" id="IPR001757">
    <property type="entry name" value="P_typ_ATPase"/>
</dbReference>
<evidence type="ECO:0000256" key="8">
    <source>
        <dbReference type="ARBA" id="ARBA00022989"/>
    </source>
</evidence>
<dbReference type="Pfam" id="PF00689">
    <property type="entry name" value="Cation_ATPase_C"/>
    <property type="match status" value="1"/>
</dbReference>
<evidence type="ECO:0000256" key="1">
    <source>
        <dbReference type="ARBA" id="ARBA00004141"/>
    </source>
</evidence>
<keyword evidence="4" id="KW-0547">Nucleotide-binding</keyword>
<dbReference type="SUPFAM" id="SSF56784">
    <property type="entry name" value="HAD-like"/>
    <property type="match status" value="1"/>
</dbReference>
<keyword evidence="8 11" id="KW-1133">Transmembrane helix</keyword>
<reference evidence="15" key="1">
    <citation type="journal article" date="2011" name="Nat. Genet.">
        <title>The Arabidopsis lyrata genome sequence and the basis of rapid genome size change.</title>
        <authorList>
            <person name="Hu T.T."/>
            <person name="Pattyn P."/>
            <person name="Bakker E.G."/>
            <person name="Cao J."/>
            <person name="Cheng J.-F."/>
            <person name="Clark R.M."/>
            <person name="Fahlgren N."/>
            <person name="Fawcett J.A."/>
            <person name="Grimwood J."/>
            <person name="Gundlach H."/>
            <person name="Haberer G."/>
            <person name="Hollister J.D."/>
            <person name="Ossowski S."/>
            <person name="Ottilar R.P."/>
            <person name="Salamov A.A."/>
            <person name="Schneeberger K."/>
            <person name="Spannagl M."/>
            <person name="Wang X."/>
            <person name="Yang L."/>
            <person name="Nasrallah M.E."/>
            <person name="Bergelson J."/>
            <person name="Carrington J.C."/>
            <person name="Gaut B.S."/>
            <person name="Schmutz J."/>
            <person name="Mayer K.F.X."/>
            <person name="Van de Peer Y."/>
            <person name="Grigoriev I.V."/>
            <person name="Nordborg M."/>
            <person name="Weigel D."/>
            <person name="Guo Y.-L."/>
        </authorList>
    </citation>
    <scope>NUCLEOTIDE SEQUENCE [LARGE SCALE GENOMIC DNA]</scope>
    <source>
        <strain evidence="15">cv. MN47</strain>
    </source>
</reference>
<evidence type="ECO:0000256" key="5">
    <source>
        <dbReference type="ARBA" id="ARBA00022837"/>
    </source>
</evidence>
<sequence>MLQVPIFRKIFRLNRGKGSAHAAGDASGDSEAAVENAPPDVEAGRVFVSTDRRRSLKGTLRKVYRLIKSTWKSNRAHAESASVHAHPQAEEQQTEISIGVTTASTSGGFEFGSNNLAQLLKDRTLEALNRCKGVPGLATLLKTDLGKGIDGHDDDLLHRRQIFGSNTYPCKKGKRFWRFIWKACQFPPSLLITLAAVIQSLLRIKRKVTRGGGSVWVSIYDIVVGDIVPLKNGGQVQKDLQKDPFLLSGSKLIEGIGTMLVTSVGKNTQWGKMMETAHETDEEMPFQVYLKWITNSASCLAVLFALVACIVQLCRYFYGQTKKKDGNPMFILGITTANEATEFVLKSLSFGIATIIVGVAVGLSIAVLLNLAITARKMLTDNALMSVVDVRAGEIRMQDMDGGSQLPTLLNELIIEGIAQNTNGSVVLETGVSGREQAMLSFAGNKLGMKFDDVRSASLVRHTIPFNPDKKYGGVALELSTRAHLHWKGSANIILNSCEKYIDGSDNPIAIDELKRKDFEETIKNMCMRGLRCAALAYRPYELEKLPTIEELSTLSSLPGNLVLLAIIGIEDPCRQGTKEAIQLCKSIDVKVCMVTDDDVLTATAIAKECGIFDEASDGNITTGAEFRNLSSLERTQRAEYLLVLAQSSPRDNLLFVKALKERGHVVAATGMGIHDSETLMAADVSLAMGIRGTAAAKEKSDIIVLDDKFATIVEVIRWCRYLYTNIQKHVLFRLTVSVSVVAICVVEVVFYDAFPLNTVQLLLLNLIIDIFGALSLVYRPPANHLMAKPPVGIRDPLINKTMWAKLVLQVIYVLLFLAVINSEKILKLMHGHNTSNAEKVKNTFIFNCFIFCLAFGEFEIGSLDRTLKEILRDNMFVITIASTIVFQASPLYKFTQHLFSFSLLTYPYTIIYTFFLFLLYQIIFIEYMIVFISPVKLDW</sequence>
<feature type="transmembrane region" description="Helical" evidence="11">
    <location>
        <begin position="348"/>
        <end position="373"/>
    </location>
</feature>
<dbReference type="PRINTS" id="PR00120">
    <property type="entry name" value="HATPASE"/>
</dbReference>
<accession>D7MSC2</accession>
<dbReference type="PANTHER" id="PTHR24093:SF514">
    <property type="entry name" value="CALCIUM-TRANSPORTING ATPASE"/>
    <property type="match status" value="1"/>
</dbReference>
<feature type="transmembrane region" description="Helical" evidence="11">
    <location>
        <begin position="179"/>
        <end position="202"/>
    </location>
</feature>
<feature type="transmembrane region" description="Helical" evidence="11">
    <location>
        <begin position="910"/>
        <end position="933"/>
    </location>
</feature>
<dbReference type="Pfam" id="PF00690">
    <property type="entry name" value="Cation_ATPase_N"/>
    <property type="match status" value="1"/>
</dbReference>
<dbReference type="SUPFAM" id="SSF81665">
    <property type="entry name" value="Calcium ATPase, transmembrane domain M"/>
    <property type="match status" value="1"/>
</dbReference>
<evidence type="ECO:0000256" key="3">
    <source>
        <dbReference type="ARBA" id="ARBA00022723"/>
    </source>
</evidence>
<dbReference type="eggNOG" id="KOG0204">
    <property type="taxonomic scope" value="Eukaryota"/>
</dbReference>
<evidence type="ECO:0008006" key="16">
    <source>
        <dbReference type="Google" id="ProtNLM"/>
    </source>
</evidence>
<dbReference type="InterPro" id="IPR006068">
    <property type="entry name" value="ATPase_P-typ_cation-transptr_C"/>
</dbReference>
<dbReference type="HOGENOM" id="CLU_002360_9_2_1"/>
<evidence type="ECO:0000313" key="14">
    <source>
        <dbReference type="EMBL" id="EFH42208.1"/>
    </source>
</evidence>
<feature type="transmembrane region" description="Helical" evidence="11">
    <location>
        <begin position="731"/>
        <end position="752"/>
    </location>
</feature>
<feature type="transmembrane region" description="Helical" evidence="11">
    <location>
        <begin position="803"/>
        <end position="821"/>
    </location>
</feature>
<organism evidence="15">
    <name type="scientific">Arabidopsis lyrata subsp. lyrata</name>
    <name type="common">Lyre-leaved rock-cress</name>
    <dbReference type="NCBI Taxonomy" id="81972"/>
    <lineage>
        <taxon>Eukaryota</taxon>
        <taxon>Viridiplantae</taxon>
        <taxon>Streptophyta</taxon>
        <taxon>Embryophyta</taxon>
        <taxon>Tracheophyta</taxon>
        <taxon>Spermatophyta</taxon>
        <taxon>Magnoliopsida</taxon>
        <taxon>eudicotyledons</taxon>
        <taxon>Gunneridae</taxon>
        <taxon>Pentapetalae</taxon>
        <taxon>rosids</taxon>
        <taxon>malvids</taxon>
        <taxon>Brassicales</taxon>
        <taxon>Brassicaceae</taxon>
        <taxon>Camelineae</taxon>
        <taxon>Arabidopsis</taxon>
    </lineage>
</organism>
<dbReference type="STRING" id="81972.D7MSC2"/>
<feature type="domain" description="Cation-transporting P-type ATPase N-terminal" evidence="13">
    <location>
        <begin position="133"/>
        <end position="198"/>
    </location>
</feature>
<dbReference type="InterPro" id="IPR023298">
    <property type="entry name" value="ATPase_P-typ_TM_dom_sf"/>
</dbReference>
<feature type="compositionally biased region" description="Low complexity" evidence="10">
    <location>
        <begin position="19"/>
        <end position="33"/>
    </location>
</feature>
<keyword evidence="2 11" id="KW-0812">Transmembrane</keyword>
<evidence type="ECO:0000259" key="13">
    <source>
        <dbReference type="Pfam" id="PF00690"/>
    </source>
</evidence>
<dbReference type="Gene3D" id="1.20.1110.10">
    <property type="entry name" value="Calcium-transporting ATPase, transmembrane domain"/>
    <property type="match status" value="2"/>
</dbReference>
<dbReference type="GO" id="GO:0016887">
    <property type="term" value="F:ATP hydrolysis activity"/>
    <property type="evidence" value="ECO:0007669"/>
    <property type="project" value="InterPro"/>
</dbReference>
<evidence type="ECO:0000256" key="6">
    <source>
        <dbReference type="ARBA" id="ARBA00022840"/>
    </source>
</evidence>
<evidence type="ECO:0000256" key="2">
    <source>
        <dbReference type="ARBA" id="ARBA00022692"/>
    </source>
</evidence>
<name>D7MSC2_ARALL</name>
<dbReference type="GO" id="GO:0046872">
    <property type="term" value="F:metal ion binding"/>
    <property type="evidence" value="ECO:0007669"/>
    <property type="project" value="UniProtKB-KW"/>
</dbReference>
<feature type="transmembrane region" description="Helical" evidence="11">
    <location>
        <begin position="299"/>
        <end position="318"/>
    </location>
</feature>
<feature type="transmembrane region" description="Helical" evidence="11">
    <location>
        <begin position="758"/>
        <end position="779"/>
    </location>
</feature>
<dbReference type="Gramene" id="scaffold_801764.1">
    <property type="protein sequence ID" value="scaffold_801764.1"/>
    <property type="gene ID" value="scaffold_801764.1"/>
</dbReference>
<dbReference type="InterPro" id="IPR036412">
    <property type="entry name" value="HAD-like_sf"/>
</dbReference>
<feature type="transmembrane region" description="Helical" evidence="11">
    <location>
        <begin position="841"/>
        <end position="859"/>
    </location>
</feature>
<evidence type="ECO:0000256" key="9">
    <source>
        <dbReference type="ARBA" id="ARBA00023136"/>
    </source>
</evidence>
<keyword evidence="5" id="KW-0106">Calcium</keyword>
<dbReference type="GO" id="GO:0005388">
    <property type="term" value="F:P-type calcium transporter activity"/>
    <property type="evidence" value="ECO:0007669"/>
    <property type="project" value="TreeGrafter"/>
</dbReference>
<evidence type="ECO:0000256" key="7">
    <source>
        <dbReference type="ARBA" id="ARBA00022842"/>
    </source>
</evidence>
<evidence type="ECO:0000313" key="15">
    <source>
        <dbReference type="Proteomes" id="UP000008694"/>
    </source>
</evidence>
<dbReference type="Gene3D" id="3.40.1110.10">
    <property type="entry name" value="Calcium-transporting ATPase, cytoplasmic domain N"/>
    <property type="match status" value="1"/>
</dbReference>
<dbReference type="InterPro" id="IPR008250">
    <property type="entry name" value="ATPase_P-typ_transduc_dom_A_sf"/>
</dbReference>
<dbReference type="GO" id="GO:0005524">
    <property type="term" value="F:ATP binding"/>
    <property type="evidence" value="ECO:0007669"/>
    <property type="project" value="UniProtKB-KW"/>
</dbReference>
<dbReference type="AlphaFoldDB" id="D7MSC2"/>
<dbReference type="PANTHER" id="PTHR24093">
    <property type="entry name" value="CATION TRANSPORTING ATPASE"/>
    <property type="match status" value="1"/>
</dbReference>
<dbReference type="GO" id="GO:0005886">
    <property type="term" value="C:plasma membrane"/>
    <property type="evidence" value="ECO:0007669"/>
    <property type="project" value="TreeGrafter"/>
</dbReference>
<protein>
    <recommendedName>
        <fullName evidence="16">P-type Ca(2+) transporter</fullName>
    </recommendedName>
</protein>
<dbReference type="InterPro" id="IPR004014">
    <property type="entry name" value="ATPase_P-typ_cation-transptr_N"/>
</dbReference>
<feature type="transmembrane region" description="Helical" evidence="11">
    <location>
        <begin position="871"/>
        <end position="890"/>
    </location>
</feature>
<gene>
    <name evidence="14" type="ORF">ARALYDRAFT_918364</name>
</gene>
<keyword evidence="7" id="KW-0460">Magnesium</keyword>
<dbReference type="Proteomes" id="UP000008694">
    <property type="component" value="Unassembled WGS sequence"/>
</dbReference>
<evidence type="ECO:0000256" key="11">
    <source>
        <dbReference type="SAM" id="Phobius"/>
    </source>
</evidence>
<dbReference type="PRINTS" id="PR00119">
    <property type="entry name" value="CATATPASE"/>
</dbReference>
<feature type="region of interest" description="Disordered" evidence="10">
    <location>
        <begin position="18"/>
        <end position="38"/>
    </location>
</feature>
<dbReference type="SUPFAM" id="SSF81653">
    <property type="entry name" value="Calcium ATPase, transduction domain A"/>
    <property type="match status" value="1"/>
</dbReference>
<keyword evidence="9 11" id="KW-0472">Membrane</keyword>
<evidence type="ECO:0000256" key="10">
    <source>
        <dbReference type="SAM" id="MobiDB-lite"/>
    </source>
</evidence>
<keyword evidence="3" id="KW-0479">Metal-binding</keyword>
<evidence type="ECO:0000256" key="4">
    <source>
        <dbReference type="ARBA" id="ARBA00022741"/>
    </source>
</evidence>
<dbReference type="InterPro" id="IPR023299">
    <property type="entry name" value="ATPase_P-typ_cyto_dom_N"/>
</dbReference>